<gene>
    <name evidence="1" type="ORF">ACFOZ4_22850</name>
</gene>
<organism evidence="1 2">
    <name type="scientific">Hamadaea flava</name>
    <dbReference type="NCBI Taxonomy" id="1742688"/>
    <lineage>
        <taxon>Bacteria</taxon>
        <taxon>Bacillati</taxon>
        <taxon>Actinomycetota</taxon>
        <taxon>Actinomycetes</taxon>
        <taxon>Micromonosporales</taxon>
        <taxon>Micromonosporaceae</taxon>
        <taxon>Hamadaea</taxon>
    </lineage>
</organism>
<sequence length="212" mass="23177">MAELHTTKRVRELAAVLQEAVSEQGGDLPGGDYVERLVAERVTIIGRQMGITPRTVMTNYVTPELVREWGTGLAAQMRDAELTAHDTTPVTVEQRDGLLVLAAFGVCGMLAARNADRREHIDPRIVAKDAADSTVQVAVPMYEAKRQPVQIGGLTVVVARKVIGMTLEALREGWWECTCEQPHRSDGGCVLQDRLQHDLATLGGWVNRGEAV</sequence>
<protein>
    <submittedName>
        <fullName evidence="1">Uncharacterized protein</fullName>
    </submittedName>
</protein>
<proteinExistence type="predicted"/>
<name>A0ABV8LT63_9ACTN</name>
<comment type="caution">
    <text evidence="1">The sequence shown here is derived from an EMBL/GenBank/DDBJ whole genome shotgun (WGS) entry which is preliminary data.</text>
</comment>
<keyword evidence="2" id="KW-1185">Reference proteome</keyword>
<dbReference type="Proteomes" id="UP001595816">
    <property type="component" value="Unassembled WGS sequence"/>
</dbReference>
<dbReference type="EMBL" id="JBHSAY010000010">
    <property type="protein sequence ID" value="MFC4133460.1"/>
    <property type="molecule type" value="Genomic_DNA"/>
</dbReference>
<evidence type="ECO:0000313" key="2">
    <source>
        <dbReference type="Proteomes" id="UP001595816"/>
    </source>
</evidence>
<reference evidence="2" key="1">
    <citation type="journal article" date="2019" name="Int. J. Syst. Evol. Microbiol.">
        <title>The Global Catalogue of Microorganisms (GCM) 10K type strain sequencing project: providing services to taxonomists for standard genome sequencing and annotation.</title>
        <authorList>
            <consortium name="The Broad Institute Genomics Platform"/>
            <consortium name="The Broad Institute Genome Sequencing Center for Infectious Disease"/>
            <person name="Wu L."/>
            <person name="Ma J."/>
        </authorList>
    </citation>
    <scope>NUCLEOTIDE SEQUENCE [LARGE SCALE GENOMIC DNA]</scope>
    <source>
        <strain evidence="2">CGMCC 4.7289</strain>
    </source>
</reference>
<accession>A0ABV8LT63</accession>
<evidence type="ECO:0000313" key="1">
    <source>
        <dbReference type="EMBL" id="MFC4133460.1"/>
    </source>
</evidence>
<dbReference type="RefSeq" id="WP_253760746.1">
    <property type="nucleotide sequence ID" value="NZ_JAMZDZ010000001.1"/>
</dbReference>